<evidence type="ECO:0000313" key="2">
    <source>
        <dbReference type="EMBL" id="MBM3225628.1"/>
    </source>
</evidence>
<evidence type="ECO:0008006" key="4">
    <source>
        <dbReference type="Google" id="ProtNLM"/>
    </source>
</evidence>
<accession>A0A938B5E8</accession>
<sequence length="110" mass="11767">MPRVVTTNMPVPDGWHDGSYTGVSDRSSDVPTPQLVRASVDISGGRVVTIRVYQAPGFGPPPAPELLLGRVLEQSTMEVDTAPVGNESRQLMRALDDAISRARLSSPPSQ</sequence>
<evidence type="ECO:0000313" key="3">
    <source>
        <dbReference type="Proteomes" id="UP000712673"/>
    </source>
</evidence>
<dbReference type="Proteomes" id="UP000712673">
    <property type="component" value="Unassembled WGS sequence"/>
</dbReference>
<protein>
    <recommendedName>
        <fullName evidence="4">FMN-binding protein</fullName>
    </recommendedName>
</protein>
<reference evidence="2" key="1">
    <citation type="submission" date="2019-03" db="EMBL/GenBank/DDBJ databases">
        <title>Lake Tanganyika Metagenome-Assembled Genomes (MAGs).</title>
        <authorList>
            <person name="Tran P."/>
        </authorList>
    </citation>
    <scope>NUCLEOTIDE SEQUENCE</scope>
    <source>
        <strain evidence="2">K_DeepCast_65m_m2_066</strain>
    </source>
</reference>
<proteinExistence type="predicted"/>
<organism evidence="2 3">
    <name type="scientific">Tectimicrobiota bacterium</name>
    <dbReference type="NCBI Taxonomy" id="2528274"/>
    <lineage>
        <taxon>Bacteria</taxon>
        <taxon>Pseudomonadati</taxon>
        <taxon>Nitrospinota/Tectimicrobiota group</taxon>
        <taxon>Candidatus Tectimicrobiota</taxon>
    </lineage>
</organism>
<name>A0A938B5E8_UNCTE</name>
<dbReference type="EMBL" id="VGLS01000635">
    <property type="protein sequence ID" value="MBM3225628.1"/>
    <property type="molecule type" value="Genomic_DNA"/>
</dbReference>
<gene>
    <name evidence="2" type="ORF">FJZ47_17765</name>
</gene>
<dbReference type="AlphaFoldDB" id="A0A938B5E8"/>
<comment type="caution">
    <text evidence="2">The sequence shown here is derived from an EMBL/GenBank/DDBJ whole genome shotgun (WGS) entry which is preliminary data.</text>
</comment>
<evidence type="ECO:0000256" key="1">
    <source>
        <dbReference type="SAM" id="MobiDB-lite"/>
    </source>
</evidence>
<feature type="region of interest" description="Disordered" evidence="1">
    <location>
        <begin position="1"/>
        <end position="31"/>
    </location>
</feature>
<feature type="compositionally biased region" description="Polar residues" evidence="1">
    <location>
        <begin position="21"/>
        <end position="31"/>
    </location>
</feature>